<dbReference type="GO" id="GO:0070967">
    <property type="term" value="F:coenzyme F420 binding"/>
    <property type="evidence" value="ECO:0007669"/>
    <property type="project" value="TreeGrafter"/>
</dbReference>
<accession>A0A4Z0LW20</accession>
<gene>
    <name evidence="3" type="ORF">E4634_18550</name>
</gene>
<dbReference type="InterPro" id="IPR004378">
    <property type="entry name" value="F420H2_quin_Rdtase"/>
</dbReference>
<dbReference type="EMBL" id="SRLE01000014">
    <property type="protein sequence ID" value="TGD71275.1"/>
    <property type="molecule type" value="Genomic_DNA"/>
</dbReference>
<reference evidence="3 4" key="1">
    <citation type="submission" date="2019-04" db="EMBL/GenBank/DDBJ databases">
        <title>Taxonomy of novel Haliea sp. from mangrove soil of West Coast of India.</title>
        <authorList>
            <person name="Verma A."/>
            <person name="Kumar P."/>
            <person name="Krishnamurthi S."/>
        </authorList>
    </citation>
    <scope>NUCLEOTIDE SEQUENCE [LARGE SCALE GENOMIC DNA]</scope>
    <source>
        <strain evidence="3 4">SAOS-164</strain>
    </source>
</reference>
<evidence type="ECO:0000313" key="3">
    <source>
        <dbReference type="EMBL" id="TGD71275.1"/>
    </source>
</evidence>
<keyword evidence="4" id="KW-1185">Reference proteome</keyword>
<dbReference type="PANTHER" id="PTHR39428">
    <property type="entry name" value="F420H(2)-DEPENDENT QUINONE REDUCTASE RV1261C"/>
    <property type="match status" value="1"/>
</dbReference>
<evidence type="ECO:0000313" key="4">
    <source>
        <dbReference type="Proteomes" id="UP000298050"/>
    </source>
</evidence>
<proteinExistence type="inferred from homology"/>
<name>A0A4Z0LW20_9GAMM</name>
<comment type="caution">
    <text evidence="3">The sequence shown here is derived from an EMBL/GenBank/DDBJ whole genome shotgun (WGS) entry which is preliminary data.</text>
</comment>
<organism evidence="3 4">
    <name type="scientific">Mangrovimicrobium sediminis</name>
    <dbReference type="NCBI Taxonomy" id="2562682"/>
    <lineage>
        <taxon>Bacteria</taxon>
        <taxon>Pseudomonadati</taxon>
        <taxon>Pseudomonadota</taxon>
        <taxon>Gammaproteobacteria</taxon>
        <taxon>Cellvibrionales</taxon>
        <taxon>Halieaceae</taxon>
        <taxon>Mangrovimicrobium</taxon>
    </lineage>
</organism>
<dbReference type="Pfam" id="PF04075">
    <property type="entry name" value="F420H2_quin_red"/>
    <property type="match status" value="1"/>
</dbReference>
<evidence type="ECO:0000256" key="1">
    <source>
        <dbReference type="ARBA" id="ARBA00008710"/>
    </source>
</evidence>
<dbReference type="InterPro" id="IPR012349">
    <property type="entry name" value="Split_barrel_FMN-bd"/>
</dbReference>
<dbReference type="Gene3D" id="2.30.110.10">
    <property type="entry name" value="Electron Transport, Fmn-binding Protein, Chain A"/>
    <property type="match status" value="1"/>
</dbReference>
<dbReference type="OrthoDB" id="9179360at2"/>
<dbReference type="GO" id="GO:0005886">
    <property type="term" value="C:plasma membrane"/>
    <property type="evidence" value="ECO:0007669"/>
    <property type="project" value="TreeGrafter"/>
</dbReference>
<sequence>MSDDSRYIKTDISLLNQEHVARYRETNGEVGHIWNGATALLLTSIGNKSGEPRTTPLIYASDGDDYIVVASMGGAPRHPAWYLNVERNPQVEIQVLDKVMPATATTVEGPERERLWQVVTAQWPNYDQYQERTERRIPVVKLTPNT</sequence>
<dbReference type="NCBIfam" id="TIGR00026">
    <property type="entry name" value="hi_GC_TIGR00026"/>
    <property type="match status" value="1"/>
</dbReference>
<dbReference type="Proteomes" id="UP000298050">
    <property type="component" value="Unassembled WGS sequence"/>
</dbReference>
<dbReference type="SUPFAM" id="SSF50475">
    <property type="entry name" value="FMN-binding split barrel"/>
    <property type="match status" value="1"/>
</dbReference>
<evidence type="ECO:0000256" key="2">
    <source>
        <dbReference type="ARBA" id="ARBA00049106"/>
    </source>
</evidence>
<protein>
    <submittedName>
        <fullName evidence="3">Nitroreductase family deazaflavin-dependent oxidoreductase</fullName>
    </submittedName>
</protein>
<dbReference type="AlphaFoldDB" id="A0A4Z0LW20"/>
<dbReference type="RefSeq" id="WP_135446168.1">
    <property type="nucleotide sequence ID" value="NZ_SRLE01000014.1"/>
</dbReference>
<comment type="similarity">
    <text evidence="1">Belongs to the F420H(2)-dependent quinone reductase family.</text>
</comment>
<dbReference type="GO" id="GO:0016491">
    <property type="term" value="F:oxidoreductase activity"/>
    <property type="evidence" value="ECO:0007669"/>
    <property type="project" value="InterPro"/>
</dbReference>
<comment type="catalytic activity">
    <reaction evidence="2">
        <text>oxidized coenzyme F420-(gamma-L-Glu)(n) + a quinol + H(+) = reduced coenzyme F420-(gamma-L-Glu)(n) + a quinone</text>
        <dbReference type="Rhea" id="RHEA:39663"/>
        <dbReference type="Rhea" id="RHEA-COMP:12939"/>
        <dbReference type="Rhea" id="RHEA-COMP:14378"/>
        <dbReference type="ChEBI" id="CHEBI:15378"/>
        <dbReference type="ChEBI" id="CHEBI:24646"/>
        <dbReference type="ChEBI" id="CHEBI:132124"/>
        <dbReference type="ChEBI" id="CHEBI:133980"/>
        <dbReference type="ChEBI" id="CHEBI:139511"/>
    </reaction>
</comment>
<dbReference type="PANTHER" id="PTHR39428:SF1">
    <property type="entry name" value="F420H(2)-DEPENDENT QUINONE REDUCTASE RV1261C"/>
    <property type="match status" value="1"/>
</dbReference>